<protein>
    <submittedName>
        <fullName evidence="1">Uncharacterized protein</fullName>
    </submittedName>
</protein>
<proteinExistence type="predicted"/>
<comment type="caution">
    <text evidence="1">The sequence shown here is derived from an EMBL/GenBank/DDBJ whole genome shotgun (WGS) entry which is preliminary data.</text>
</comment>
<organism evidence="1 2">
    <name type="scientific">Fusarium oxysporum f. sp. narcissi</name>
    <dbReference type="NCBI Taxonomy" id="451672"/>
    <lineage>
        <taxon>Eukaryota</taxon>
        <taxon>Fungi</taxon>
        <taxon>Dikarya</taxon>
        <taxon>Ascomycota</taxon>
        <taxon>Pezizomycotina</taxon>
        <taxon>Sordariomycetes</taxon>
        <taxon>Hypocreomycetidae</taxon>
        <taxon>Hypocreales</taxon>
        <taxon>Nectriaceae</taxon>
        <taxon>Fusarium</taxon>
        <taxon>Fusarium oxysporum species complex</taxon>
    </lineage>
</organism>
<dbReference type="EMBL" id="MQTW01000104">
    <property type="protein sequence ID" value="RYC85564.1"/>
    <property type="molecule type" value="Genomic_DNA"/>
</dbReference>
<dbReference type="Proteomes" id="UP000290540">
    <property type="component" value="Unassembled WGS sequence"/>
</dbReference>
<name>A0A4Q2VE06_FUSOX</name>
<reference evidence="1 2" key="1">
    <citation type="submission" date="2016-12" db="EMBL/GenBank/DDBJ databases">
        <title>Draft genome sequence of Fusarium oxysporum causing rot on Narcissus.</title>
        <authorList>
            <person name="Armitage A.D."/>
            <person name="Taylor A."/>
            <person name="Clarkson J.P."/>
            <person name="Harrison R.J."/>
            <person name="Jackson A.C."/>
        </authorList>
    </citation>
    <scope>NUCLEOTIDE SEQUENCE [LARGE SCALE GENOMIC DNA]</scope>
    <source>
        <strain evidence="1 2">N139</strain>
    </source>
</reference>
<gene>
    <name evidence="1" type="ORF">BFJ63_vAg11534</name>
</gene>
<evidence type="ECO:0000313" key="1">
    <source>
        <dbReference type="EMBL" id="RYC85564.1"/>
    </source>
</evidence>
<accession>A0A4Q2VE06</accession>
<dbReference type="AlphaFoldDB" id="A0A4Q2VE06"/>
<sequence>MEALKLFKARVPLWVNSSHSTQYNVLLGPLRFASKSIAPYHSLDNTTTELRRNGPNCVVRGWRRDFAKWHGGREVNASRCSYIDVQGSSPQRAGIRDEGW</sequence>
<evidence type="ECO:0000313" key="2">
    <source>
        <dbReference type="Proteomes" id="UP000290540"/>
    </source>
</evidence>